<reference evidence="1 2" key="1">
    <citation type="submission" date="2024-06" db="EMBL/GenBank/DDBJ databases">
        <authorList>
            <person name="Li F."/>
        </authorList>
    </citation>
    <scope>NUCLEOTIDE SEQUENCE [LARGE SCALE GENOMIC DNA]</scope>
    <source>
        <strain evidence="1 2">GXAS 311</strain>
    </source>
</reference>
<protein>
    <submittedName>
        <fullName evidence="1">Uncharacterized protein</fullName>
    </submittedName>
</protein>
<dbReference type="Proteomes" id="UP001548189">
    <property type="component" value="Unassembled WGS sequence"/>
</dbReference>
<accession>A0ABV2BQV1</accession>
<keyword evidence="2" id="KW-1185">Reference proteome</keyword>
<dbReference type="EMBL" id="JBEVCJ010000003">
    <property type="protein sequence ID" value="MET1254323.1"/>
    <property type="molecule type" value="Genomic_DNA"/>
</dbReference>
<evidence type="ECO:0000313" key="2">
    <source>
        <dbReference type="Proteomes" id="UP001548189"/>
    </source>
</evidence>
<sequence length="454" mass="51433">MTSSISTNSQTNETSIFQDWQQSEKFAHPPEQKHQSSWLNYLPILLRSLGGFAILIALYSFVLQGWQTHGDGIRYIIFLTHTLLLAVIALLIGKYLKESKGARLLLSLSLISIPIDFVISGAFIQAFQSSTLTDANQPFTWQPQSLSLTIGLCLATFVVSTPIILFGFKVFNRHLNKQASLLFIAINSLLLIPIRDTLFITTFVFICTSSLLLYYHFLAKKQIAMKTLEGKFLLTLQFLPVLLLLGRSFWLYHMDSLLTACSCLVGFVLIRQFSFPLTEKSRQRQLLEGISLVLIFIGVLNFVIVFENYLPDALNMIFSSLIGALMLFEMSARTKLRQLHYRLLASLCLLYAGLVNYFLIGDSLAIYLTLIFGISLLTVSVLLQQRALFISGSLLTLIGMFNFLGELLFHFELNHWVALTLIGICCIITGSMIEAHYQRIKSWISNKNQYFLAW</sequence>
<comment type="caution">
    <text evidence="1">The sequence shown here is derived from an EMBL/GenBank/DDBJ whole genome shotgun (WGS) entry which is preliminary data.</text>
</comment>
<evidence type="ECO:0000313" key="1">
    <source>
        <dbReference type="EMBL" id="MET1254323.1"/>
    </source>
</evidence>
<name>A0ABV2BQV1_9GAMM</name>
<proteinExistence type="predicted"/>
<organism evidence="1 2">
    <name type="scientific">Aliikangiella maris</name>
    <dbReference type="NCBI Taxonomy" id="3162458"/>
    <lineage>
        <taxon>Bacteria</taxon>
        <taxon>Pseudomonadati</taxon>
        <taxon>Pseudomonadota</taxon>
        <taxon>Gammaproteobacteria</taxon>
        <taxon>Oceanospirillales</taxon>
        <taxon>Pleioneaceae</taxon>
        <taxon>Aliikangiella</taxon>
    </lineage>
</organism>
<gene>
    <name evidence="1" type="ORF">ABVT43_04190</name>
</gene>